<dbReference type="Gene3D" id="3.40.630.30">
    <property type="match status" value="1"/>
</dbReference>
<reference evidence="2 3" key="1">
    <citation type="journal article" date="2016" name="Nat. Commun.">
        <title>Thousands of microbial genomes shed light on interconnected biogeochemical processes in an aquifer system.</title>
        <authorList>
            <person name="Anantharaman K."/>
            <person name="Brown C.T."/>
            <person name="Hug L.A."/>
            <person name="Sharon I."/>
            <person name="Castelle C.J."/>
            <person name="Probst A.J."/>
            <person name="Thomas B.C."/>
            <person name="Singh A."/>
            <person name="Wilkins M.J."/>
            <person name="Karaoz U."/>
            <person name="Brodie E.L."/>
            <person name="Williams K.H."/>
            <person name="Hubbard S.S."/>
            <person name="Banfield J.F."/>
        </authorList>
    </citation>
    <scope>NUCLEOTIDE SEQUENCE [LARGE SCALE GENOMIC DNA]</scope>
</reference>
<dbReference type="InterPro" id="IPR039143">
    <property type="entry name" value="GNPNAT1-like"/>
</dbReference>
<feature type="domain" description="N-acetyltransferase" evidence="1">
    <location>
        <begin position="1"/>
        <end position="142"/>
    </location>
</feature>
<protein>
    <recommendedName>
        <fullName evidence="1">N-acetyltransferase domain-containing protein</fullName>
    </recommendedName>
</protein>
<dbReference type="EMBL" id="MHOT01000008">
    <property type="protein sequence ID" value="OGZ69595.1"/>
    <property type="molecule type" value="Genomic_DNA"/>
</dbReference>
<dbReference type="Proteomes" id="UP000178820">
    <property type="component" value="Unassembled WGS sequence"/>
</dbReference>
<dbReference type="InterPro" id="IPR000182">
    <property type="entry name" value="GNAT_dom"/>
</dbReference>
<dbReference type="STRING" id="1802207.A3D44_03400"/>
<dbReference type="CDD" id="cd04301">
    <property type="entry name" value="NAT_SF"/>
    <property type="match status" value="1"/>
</dbReference>
<dbReference type="PANTHER" id="PTHR13355">
    <property type="entry name" value="GLUCOSAMINE 6-PHOSPHATE N-ACETYLTRANSFERASE"/>
    <property type="match status" value="1"/>
</dbReference>
<dbReference type="PANTHER" id="PTHR13355:SF11">
    <property type="entry name" value="GLUCOSAMINE 6-PHOSPHATE N-ACETYLTRANSFERASE"/>
    <property type="match status" value="1"/>
</dbReference>
<dbReference type="Pfam" id="PF00583">
    <property type="entry name" value="Acetyltransf_1"/>
    <property type="match status" value="1"/>
</dbReference>
<proteinExistence type="predicted"/>
<dbReference type="AlphaFoldDB" id="A0A1G2I4D0"/>
<evidence type="ECO:0000313" key="2">
    <source>
        <dbReference type="EMBL" id="OGZ69595.1"/>
    </source>
</evidence>
<organism evidence="2 3">
    <name type="scientific">Candidatus Staskawiczbacteria bacterium RIFCSPHIGHO2_02_FULL_42_22</name>
    <dbReference type="NCBI Taxonomy" id="1802207"/>
    <lineage>
        <taxon>Bacteria</taxon>
        <taxon>Candidatus Staskawicziibacteriota</taxon>
    </lineage>
</organism>
<dbReference type="InterPro" id="IPR016181">
    <property type="entry name" value="Acyl_CoA_acyltransferase"/>
</dbReference>
<gene>
    <name evidence="2" type="ORF">A3D44_03400</name>
</gene>
<dbReference type="SUPFAM" id="SSF55729">
    <property type="entry name" value="Acyl-CoA N-acyltransferases (Nat)"/>
    <property type="match status" value="1"/>
</dbReference>
<evidence type="ECO:0000313" key="3">
    <source>
        <dbReference type="Proteomes" id="UP000178820"/>
    </source>
</evidence>
<sequence>MEKFYVKRITKINKNILGDINGLLSQWYGKEYRIDPRWLAQVIKNSYLLGVYDGKNLVGIVTLIEMHKISGYKGSVEHLMVDEKYRGQKLGEKLMVYAINLAKKLKMKDLYLTCEPRRIAANALYKKLGFEKKESRVYYKNL</sequence>
<comment type="caution">
    <text evidence="2">The sequence shown here is derived from an EMBL/GenBank/DDBJ whole genome shotgun (WGS) entry which is preliminary data.</text>
</comment>
<name>A0A1G2I4D0_9BACT</name>
<dbReference type="PROSITE" id="PS51186">
    <property type="entry name" value="GNAT"/>
    <property type="match status" value="1"/>
</dbReference>
<evidence type="ECO:0000259" key="1">
    <source>
        <dbReference type="PROSITE" id="PS51186"/>
    </source>
</evidence>
<dbReference type="GO" id="GO:0004343">
    <property type="term" value="F:glucosamine 6-phosphate N-acetyltransferase activity"/>
    <property type="evidence" value="ECO:0007669"/>
    <property type="project" value="TreeGrafter"/>
</dbReference>
<accession>A0A1G2I4D0</accession>